<evidence type="ECO:0000313" key="10">
    <source>
        <dbReference type="Proteomes" id="UP001162131"/>
    </source>
</evidence>
<dbReference type="InterPro" id="IPR021109">
    <property type="entry name" value="Peptidase_aspartic_dom_sf"/>
</dbReference>
<keyword evidence="6" id="KW-1015">Disulfide bond</keyword>
<evidence type="ECO:0000256" key="4">
    <source>
        <dbReference type="ARBA" id="ARBA00022801"/>
    </source>
</evidence>
<dbReference type="EMBL" id="CAJZBQ010000002">
    <property type="protein sequence ID" value="CAG9310569.1"/>
    <property type="molecule type" value="Genomic_DNA"/>
</dbReference>
<keyword evidence="4 7" id="KW-0378">Hydrolase</keyword>
<evidence type="ECO:0000256" key="7">
    <source>
        <dbReference type="RuleBase" id="RU000454"/>
    </source>
</evidence>
<dbReference type="InterPro" id="IPR033121">
    <property type="entry name" value="PEPTIDASE_A1"/>
</dbReference>
<name>A0AAU9IFN1_9CILI</name>
<organism evidence="9 10">
    <name type="scientific">Blepharisma stoltei</name>
    <dbReference type="NCBI Taxonomy" id="1481888"/>
    <lineage>
        <taxon>Eukaryota</taxon>
        <taxon>Sar</taxon>
        <taxon>Alveolata</taxon>
        <taxon>Ciliophora</taxon>
        <taxon>Postciliodesmatophora</taxon>
        <taxon>Heterotrichea</taxon>
        <taxon>Heterotrichida</taxon>
        <taxon>Blepharismidae</taxon>
        <taxon>Blepharisma</taxon>
    </lineage>
</organism>
<dbReference type="Gene3D" id="2.40.70.10">
    <property type="entry name" value="Acid Proteases"/>
    <property type="match status" value="2"/>
</dbReference>
<dbReference type="InterPro" id="IPR034164">
    <property type="entry name" value="Pepsin-like_dom"/>
</dbReference>
<dbReference type="AlphaFoldDB" id="A0AAU9IFN1"/>
<evidence type="ECO:0000256" key="6">
    <source>
        <dbReference type="PIRSR" id="PIRSR601461-2"/>
    </source>
</evidence>
<dbReference type="InterPro" id="IPR001461">
    <property type="entry name" value="Aspartic_peptidase_A1"/>
</dbReference>
<sequence length="355" mass="40287">MCRSEGTSNKVTNFENWLYYGMVNIGTPPQVFTCHIDTGSTMIWVVQTGCQDCHKCNNTFTPSKSSTFSTEFYPYNLTYLKGKTIGYIAYDTLSLGDASINVTDQPFVLAIGEEDDDGYASDGLIGFAFDSLEPGYPSFMTQLYIQGEIKHRTFALYLNKEGGDISSNLMIDGYDLKKYSKDKDFLYLNIYQQSGFWNLLNTQFSFGNTILATYIPAVLDSGTSWIYAPEEIYESILDEFIGSSSCEMISKQIQCLCDKKYPDFSWILNGHTFNISSESYFSKKQKIDGVNLCQFLLGKGSEDAWLLGDVFMRNFYINHDMDNLRIGIAEARHSDNALRWIFEGWKLILILIIAS</sequence>
<comment type="similarity">
    <text evidence="1 7">Belongs to the peptidase A1 family.</text>
</comment>
<dbReference type="PANTHER" id="PTHR47966">
    <property type="entry name" value="BETA-SITE APP-CLEAVING ENZYME, ISOFORM A-RELATED"/>
    <property type="match status" value="1"/>
</dbReference>
<dbReference type="PRINTS" id="PR00792">
    <property type="entry name" value="PEPSIN"/>
</dbReference>
<evidence type="ECO:0000256" key="1">
    <source>
        <dbReference type="ARBA" id="ARBA00007447"/>
    </source>
</evidence>
<evidence type="ECO:0000256" key="3">
    <source>
        <dbReference type="ARBA" id="ARBA00022750"/>
    </source>
</evidence>
<dbReference type="GO" id="GO:0004190">
    <property type="term" value="F:aspartic-type endopeptidase activity"/>
    <property type="evidence" value="ECO:0007669"/>
    <property type="project" value="UniProtKB-KW"/>
</dbReference>
<evidence type="ECO:0000256" key="2">
    <source>
        <dbReference type="ARBA" id="ARBA00022670"/>
    </source>
</evidence>
<proteinExistence type="inferred from homology"/>
<dbReference type="InterPro" id="IPR001969">
    <property type="entry name" value="Aspartic_peptidase_AS"/>
</dbReference>
<accession>A0AAU9IFN1</accession>
<feature type="active site" evidence="5">
    <location>
        <position position="37"/>
    </location>
</feature>
<keyword evidence="3 7" id="KW-0064">Aspartyl protease</keyword>
<feature type="active site" evidence="5">
    <location>
        <position position="220"/>
    </location>
</feature>
<feature type="disulfide bond" evidence="6">
    <location>
        <begin position="255"/>
        <end position="293"/>
    </location>
</feature>
<protein>
    <recommendedName>
        <fullName evidence="8">Peptidase A1 domain-containing protein</fullName>
    </recommendedName>
</protein>
<evidence type="ECO:0000256" key="5">
    <source>
        <dbReference type="PIRSR" id="PIRSR601461-1"/>
    </source>
</evidence>
<dbReference type="SUPFAM" id="SSF50630">
    <property type="entry name" value="Acid proteases"/>
    <property type="match status" value="1"/>
</dbReference>
<dbReference type="GO" id="GO:0006508">
    <property type="term" value="P:proteolysis"/>
    <property type="evidence" value="ECO:0007669"/>
    <property type="project" value="UniProtKB-KW"/>
</dbReference>
<dbReference type="PROSITE" id="PS51767">
    <property type="entry name" value="PEPTIDASE_A1"/>
    <property type="match status" value="1"/>
</dbReference>
<dbReference type="Proteomes" id="UP001162131">
    <property type="component" value="Unassembled WGS sequence"/>
</dbReference>
<reference evidence="9" key="1">
    <citation type="submission" date="2021-09" db="EMBL/GenBank/DDBJ databases">
        <authorList>
            <consortium name="AG Swart"/>
            <person name="Singh M."/>
            <person name="Singh A."/>
            <person name="Seah K."/>
            <person name="Emmerich C."/>
        </authorList>
    </citation>
    <scope>NUCLEOTIDE SEQUENCE</scope>
    <source>
        <strain evidence="9">ATCC30299</strain>
    </source>
</reference>
<feature type="domain" description="Peptidase A1" evidence="8">
    <location>
        <begin position="19"/>
        <end position="329"/>
    </location>
</feature>
<evidence type="ECO:0000313" key="9">
    <source>
        <dbReference type="EMBL" id="CAG9310569.1"/>
    </source>
</evidence>
<comment type="caution">
    <text evidence="9">The sequence shown here is derived from an EMBL/GenBank/DDBJ whole genome shotgun (WGS) entry which is preliminary data.</text>
</comment>
<gene>
    <name evidence="9" type="ORF">BSTOLATCC_MIC1411</name>
</gene>
<keyword evidence="2 7" id="KW-0645">Protease</keyword>
<feature type="disulfide bond" evidence="6">
    <location>
        <begin position="50"/>
        <end position="56"/>
    </location>
</feature>
<dbReference type="PROSITE" id="PS00141">
    <property type="entry name" value="ASP_PROTEASE"/>
    <property type="match status" value="1"/>
</dbReference>
<keyword evidence="10" id="KW-1185">Reference proteome</keyword>
<evidence type="ECO:0000259" key="8">
    <source>
        <dbReference type="PROSITE" id="PS51767"/>
    </source>
</evidence>
<dbReference type="CDD" id="cd05471">
    <property type="entry name" value="pepsin_like"/>
    <property type="match status" value="1"/>
</dbReference>
<dbReference type="Pfam" id="PF00026">
    <property type="entry name" value="Asp"/>
    <property type="match status" value="1"/>
</dbReference>
<dbReference type="PANTHER" id="PTHR47966:SF51">
    <property type="entry name" value="BETA-SITE APP-CLEAVING ENZYME, ISOFORM A-RELATED"/>
    <property type="match status" value="1"/>
</dbReference>